<sequence>TVTSTSYTLGPRAGSLSHDPSRTRLPYWLNQYPCPLVSKACSHVVTSKTKTVTKTATAVTTQKAATTTVKITGTSLITPTTTVTNTITSTSTANAVTSTIVVTSSSVVPATSTIDFTVTPTVTATQVVTSPFVSARIRISDSNGNFAGYIRAQLDNGNSYKDTDSAADALVIAIPSNGGPQNIPVPDGEFPNLGAINQPGGGTNINLSYNSGAYVFLGQTDDVPAGQQADDGDSSYAATYDSPSVYESAVWTFNVASGALTLTWTNADGTPITPTMTTTNGYIVFVGDLSQYPYQNDGPKTLSLEYVV</sequence>
<reference evidence="2" key="1">
    <citation type="journal article" date="2023" name="PhytoFront">
        <title>Draft Genome Resources of Seven Strains of Tilletia horrida, Causal Agent of Kernel Smut of Rice.</title>
        <authorList>
            <person name="Khanal S."/>
            <person name="Antony Babu S."/>
            <person name="Zhou X.G."/>
        </authorList>
    </citation>
    <scope>NUCLEOTIDE SEQUENCE</scope>
    <source>
        <strain evidence="2">TX6</strain>
    </source>
</reference>
<dbReference type="EMBL" id="JAPDMZ010000495">
    <property type="protein sequence ID" value="KAK0542566.1"/>
    <property type="molecule type" value="Genomic_DNA"/>
</dbReference>
<evidence type="ECO:0000256" key="1">
    <source>
        <dbReference type="SAM" id="MobiDB-lite"/>
    </source>
</evidence>
<proteinExistence type="predicted"/>
<organism evidence="2 3">
    <name type="scientific">Tilletia horrida</name>
    <dbReference type="NCBI Taxonomy" id="155126"/>
    <lineage>
        <taxon>Eukaryota</taxon>
        <taxon>Fungi</taxon>
        <taxon>Dikarya</taxon>
        <taxon>Basidiomycota</taxon>
        <taxon>Ustilaginomycotina</taxon>
        <taxon>Exobasidiomycetes</taxon>
        <taxon>Tilletiales</taxon>
        <taxon>Tilletiaceae</taxon>
        <taxon>Tilletia</taxon>
    </lineage>
</organism>
<name>A0AAN6GID9_9BASI</name>
<keyword evidence="3" id="KW-1185">Reference proteome</keyword>
<feature type="region of interest" description="Disordered" evidence="1">
    <location>
        <begin position="1"/>
        <end position="20"/>
    </location>
</feature>
<dbReference type="Proteomes" id="UP001176517">
    <property type="component" value="Unassembled WGS sequence"/>
</dbReference>
<dbReference type="AlphaFoldDB" id="A0AAN6GID9"/>
<evidence type="ECO:0000313" key="2">
    <source>
        <dbReference type="EMBL" id="KAK0542566.1"/>
    </source>
</evidence>
<accession>A0AAN6GID9</accession>
<protein>
    <submittedName>
        <fullName evidence="2">Uncharacterized protein</fullName>
    </submittedName>
</protein>
<comment type="caution">
    <text evidence="2">The sequence shown here is derived from an EMBL/GenBank/DDBJ whole genome shotgun (WGS) entry which is preliminary data.</text>
</comment>
<evidence type="ECO:0000313" key="3">
    <source>
        <dbReference type="Proteomes" id="UP001176517"/>
    </source>
</evidence>
<gene>
    <name evidence="2" type="ORF">OC846_006697</name>
</gene>
<feature type="non-terminal residue" evidence="2">
    <location>
        <position position="1"/>
    </location>
</feature>